<evidence type="ECO:0000256" key="3">
    <source>
        <dbReference type="ARBA" id="ARBA00022692"/>
    </source>
</evidence>
<evidence type="ECO:0000256" key="5">
    <source>
        <dbReference type="ARBA" id="ARBA00023136"/>
    </source>
</evidence>
<feature type="transmembrane region" description="Helical" evidence="7">
    <location>
        <begin position="60"/>
        <end position="79"/>
    </location>
</feature>
<reference evidence="8 9" key="1">
    <citation type="submission" date="2020-03" db="EMBL/GenBank/DDBJ databases">
        <title>FDA dAtabase for Regulatory Grade micrObial Sequences (FDA-ARGOS): Supporting development and validation of Infectious Disease Dx tests.</title>
        <authorList>
            <person name="Campos J."/>
            <person name="Goldberg B."/>
            <person name="Tallon L."/>
            <person name="Sadzewicz L."/>
            <person name="Vavikolanu K."/>
            <person name="Mehta A."/>
            <person name="Aluvathingal J."/>
            <person name="Nadendla S."/>
            <person name="Nandy P."/>
            <person name="Geyer C."/>
            <person name="Yan Y."/>
            <person name="Sichtig H."/>
        </authorList>
    </citation>
    <scope>NUCLEOTIDE SEQUENCE [LARGE SCALE GENOMIC DNA]</scope>
    <source>
        <strain evidence="8 9">FDAARGOS_656</strain>
    </source>
</reference>
<proteinExistence type="inferred from homology"/>
<feature type="transmembrane region" description="Helical" evidence="7">
    <location>
        <begin position="21"/>
        <end position="40"/>
    </location>
</feature>
<gene>
    <name evidence="8" type="ORF">FOB64_005228</name>
</gene>
<evidence type="ECO:0000256" key="2">
    <source>
        <dbReference type="ARBA" id="ARBA00006824"/>
    </source>
</evidence>
<dbReference type="PANTHER" id="PTHR11266:SF17">
    <property type="entry name" value="PROTEIN MPV17"/>
    <property type="match status" value="1"/>
</dbReference>
<keyword evidence="5 7" id="KW-0472">Membrane</keyword>
<keyword evidence="3 7" id="KW-0812">Transmembrane</keyword>
<sequence>MKYIFNRYNALLLRRPLITNMITTGLLVGGGDALAQFFFPNNDNNNLEQQPFDYLRNLRAIIYGSLIFAPIGDKWYKFLNTKVVWTRNAQKPQYQRSMSTLLRVMVDQLVFAPFIGIPLYYSSMTILENRQPFLDNIIDKFNTSWWITLKSNWLVWPLFQFFNFYLLPVQFRLLAVNIISIGWNTYLSYVMHSQK</sequence>
<dbReference type="PANTHER" id="PTHR11266">
    <property type="entry name" value="PEROXISOMAL MEMBRANE PROTEIN 2, PXMP2 MPV17"/>
    <property type="match status" value="1"/>
</dbReference>
<comment type="caution">
    <text evidence="8">The sequence shown here is derived from an EMBL/GenBank/DDBJ whole genome shotgun (WGS) entry which is preliminary data.</text>
</comment>
<protein>
    <recommendedName>
        <fullName evidence="6">Protein SYM1</fullName>
    </recommendedName>
</protein>
<dbReference type="Proteomes" id="UP000536275">
    <property type="component" value="Unassembled WGS sequence"/>
</dbReference>
<dbReference type="AlphaFoldDB" id="A0A8H6BT63"/>
<keyword evidence="4 7" id="KW-1133">Transmembrane helix</keyword>
<organism evidence="8 9">
    <name type="scientific">Candida albicans</name>
    <name type="common">Yeast</name>
    <dbReference type="NCBI Taxonomy" id="5476"/>
    <lineage>
        <taxon>Eukaryota</taxon>
        <taxon>Fungi</taxon>
        <taxon>Dikarya</taxon>
        <taxon>Ascomycota</taxon>
        <taxon>Saccharomycotina</taxon>
        <taxon>Pichiomycetes</taxon>
        <taxon>Debaryomycetaceae</taxon>
        <taxon>Candida/Lodderomyces clade</taxon>
        <taxon>Candida</taxon>
    </lineage>
</organism>
<dbReference type="Pfam" id="PF04117">
    <property type="entry name" value="Mpv17_PMP22"/>
    <property type="match status" value="1"/>
</dbReference>
<dbReference type="EMBL" id="JABWAD010000060">
    <property type="protein sequence ID" value="KAF6063595.1"/>
    <property type="molecule type" value="Genomic_DNA"/>
</dbReference>
<evidence type="ECO:0000313" key="9">
    <source>
        <dbReference type="Proteomes" id="UP000536275"/>
    </source>
</evidence>
<evidence type="ECO:0000313" key="8">
    <source>
        <dbReference type="EMBL" id="KAF6063595.1"/>
    </source>
</evidence>
<evidence type="ECO:0000256" key="4">
    <source>
        <dbReference type="ARBA" id="ARBA00022989"/>
    </source>
</evidence>
<evidence type="ECO:0000256" key="7">
    <source>
        <dbReference type="RuleBase" id="RU363053"/>
    </source>
</evidence>
<dbReference type="InterPro" id="IPR007248">
    <property type="entry name" value="Mpv17_PMP22"/>
</dbReference>
<name>A0A8H6BT63_CANAX</name>
<dbReference type="GO" id="GO:0016020">
    <property type="term" value="C:membrane"/>
    <property type="evidence" value="ECO:0007669"/>
    <property type="project" value="UniProtKB-SubCell"/>
</dbReference>
<evidence type="ECO:0000256" key="6">
    <source>
        <dbReference type="ARBA" id="ARBA00039302"/>
    </source>
</evidence>
<comment type="subcellular location">
    <subcellularLocation>
        <location evidence="1">Membrane</location>
        <topology evidence="1">Multi-pass membrane protein</topology>
    </subcellularLocation>
</comment>
<dbReference type="GO" id="GO:0005739">
    <property type="term" value="C:mitochondrion"/>
    <property type="evidence" value="ECO:0007669"/>
    <property type="project" value="TreeGrafter"/>
</dbReference>
<evidence type="ECO:0000256" key="1">
    <source>
        <dbReference type="ARBA" id="ARBA00004141"/>
    </source>
</evidence>
<comment type="similarity">
    <text evidence="2 7">Belongs to the peroxisomal membrane protein PXMP2/4 family.</text>
</comment>
<feature type="transmembrane region" description="Helical" evidence="7">
    <location>
        <begin position="164"/>
        <end position="187"/>
    </location>
</feature>
<feature type="transmembrane region" description="Helical" evidence="7">
    <location>
        <begin position="100"/>
        <end position="121"/>
    </location>
</feature>
<accession>A0A8H6BT63</accession>